<name>A0AAE0XTN4_9GAST</name>
<dbReference type="Proteomes" id="UP001283361">
    <property type="component" value="Unassembled WGS sequence"/>
</dbReference>
<sequence>MPRCLKFFEGSVDSDIVKEITQDLGHDSTITNIELQSLCKVQRGISITISCISFFIILDNVFDCTEEDDLLKKLTKRTSLFTDVLGK</sequence>
<accession>A0AAE0XTN4</accession>
<reference evidence="1" key="1">
    <citation type="journal article" date="2023" name="G3 (Bethesda)">
        <title>A reference genome for the long-term kleptoplast-retaining sea slug Elysia crispata morphotype clarki.</title>
        <authorList>
            <person name="Eastman K.E."/>
            <person name="Pendleton A.L."/>
            <person name="Shaikh M.A."/>
            <person name="Suttiyut T."/>
            <person name="Ogas R."/>
            <person name="Tomko P."/>
            <person name="Gavelis G."/>
            <person name="Widhalm J.R."/>
            <person name="Wisecaver J.H."/>
        </authorList>
    </citation>
    <scope>NUCLEOTIDE SEQUENCE</scope>
    <source>
        <strain evidence="1">ECLA1</strain>
    </source>
</reference>
<dbReference type="EMBL" id="JAWDGP010007673">
    <property type="protein sequence ID" value="KAK3709176.1"/>
    <property type="molecule type" value="Genomic_DNA"/>
</dbReference>
<gene>
    <name evidence="1" type="ORF">RRG08_030855</name>
</gene>
<proteinExistence type="predicted"/>
<keyword evidence="2" id="KW-1185">Reference proteome</keyword>
<evidence type="ECO:0000313" key="1">
    <source>
        <dbReference type="EMBL" id="KAK3709176.1"/>
    </source>
</evidence>
<protein>
    <submittedName>
        <fullName evidence="1">Uncharacterized protein</fullName>
    </submittedName>
</protein>
<organism evidence="1 2">
    <name type="scientific">Elysia crispata</name>
    <name type="common">lettuce slug</name>
    <dbReference type="NCBI Taxonomy" id="231223"/>
    <lineage>
        <taxon>Eukaryota</taxon>
        <taxon>Metazoa</taxon>
        <taxon>Spiralia</taxon>
        <taxon>Lophotrochozoa</taxon>
        <taxon>Mollusca</taxon>
        <taxon>Gastropoda</taxon>
        <taxon>Heterobranchia</taxon>
        <taxon>Euthyneura</taxon>
        <taxon>Panpulmonata</taxon>
        <taxon>Sacoglossa</taxon>
        <taxon>Placobranchoidea</taxon>
        <taxon>Plakobranchidae</taxon>
        <taxon>Elysia</taxon>
    </lineage>
</organism>
<dbReference type="AlphaFoldDB" id="A0AAE0XTN4"/>
<comment type="caution">
    <text evidence="1">The sequence shown here is derived from an EMBL/GenBank/DDBJ whole genome shotgun (WGS) entry which is preliminary data.</text>
</comment>
<evidence type="ECO:0000313" key="2">
    <source>
        <dbReference type="Proteomes" id="UP001283361"/>
    </source>
</evidence>